<proteinExistence type="predicted"/>
<name>A0A1B6IJ30_9HEMI</name>
<dbReference type="AlphaFoldDB" id="A0A1B6IJ30"/>
<reference evidence="1" key="1">
    <citation type="submission" date="2015-11" db="EMBL/GenBank/DDBJ databases">
        <title>De novo transcriptome assembly of four potential Pierce s Disease insect vectors from Arizona vineyards.</title>
        <authorList>
            <person name="Tassone E.E."/>
        </authorList>
    </citation>
    <scope>NUCLEOTIDE SEQUENCE</scope>
</reference>
<sequence>MHKRYRDGPQLRKSYMDNRHHRRFRLGDEDLYSRKRMKSDLDDRYHQRFRFGAEGYSRKRMKFQDKEWRVEEKPPKKTLNKEYWQECIGSKLHKFFFSPCIEKESSLTWYPYSDYNGSYILNVWYEIKKDINYDNDDLETVKQMFNEIFIMTYKNYFEGLADFEKRLHDMLKNYKCSEEKKQNWIFQRCQERNMRIVSNSDRIISAFSFQHLAQDTVKTCVEYLFNYYDDELMMFLCQLLQALKKDTLGIWSGIVEVDKEYVESYCQRLYGLVDNPDLSMKVKSKIQKMQEKFITKDLATDRLRVRYGQRRMI</sequence>
<dbReference type="Gene3D" id="1.25.40.180">
    <property type="match status" value="1"/>
</dbReference>
<dbReference type="InterPro" id="IPR016024">
    <property type="entry name" value="ARM-type_fold"/>
</dbReference>
<dbReference type="EMBL" id="GECU01020772">
    <property type="protein sequence ID" value="JAS86934.1"/>
    <property type="molecule type" value="Transcribed_RNA"/>
</dbReference>
<protein>
    <recommendedName>
        <fullName evidence="2">MIF4G domain-containing protein</fullName>
    </recommendedName>
</protein>
<evidence type="ECO:0008006" key="2">
    <source>
        <dbReference type="Google" id="ProtNLM"/>
    </source>
</evidence>
<gene>
    <name evidence="1" type="ORF">g.30811</name>
</gene>
<dbReference type="SUPFAM" id="SSF48371">
    <property type="entry name" value="ARM repeat"/>
    <property type="match status" value="1"/>
</dbReference>
<accession>A0A1B6IJ30</accession>
<evidence type="ECO:0000313" key="1">
    <source>
        <dbReference type="EMBL" id="JAS86934.1"/>
    </source>
</evidence>
<organism evidence="1">
    <name type="scientific">Homalodisca liturata</name>
    <dbReference type="NCBI Taxonomy" id="320908"/>
    <lineage>
        <taxon>Eukaryota</taxon>
        <taxon>Metazoa</taxon>
        <taxon>Ecdysozoa</taxon>
        <taxon>Arthropoda</taxon>
        <taxon>Hexapoda</taxon>
        <taxon>Insecta</taxon>
        <taxon>Pterygota</taxon>
        <taxon>Neoptera</taxon>
        <taxon>Paraneoptera</taxon>
        <taxon>Hemiptera</taxon>
        <taxon>Auchenorrhyncha</taxon>
        <taxon>Membracoidea</taxon>
        <taxon>Cicadellidae</taxon>
        <taxon>Cicadellinae</taxon>
        <taxon>Proconiini</taxon>
        <taxon>Homalodisca</taxon>
    </lineage>
</organism>